<organism evidence="5 6">
    <name type="scientific">Meloidogyne enterolobii</name>
    <name type="common">Root-knot nematode worm</name>
    <name type="synonym">Meloidogyne mayaguensis</name>
    <dbReference type="NCBI Taxonomy" id="390850"/>
    <lineage>
        <taxon>Eukaryota</taxon>
        <taxon>Metazoa</taxon>
        <taxon>Ecdysozoa</taxon>
        <taxon>Nematoda</taxon>
        <taxon>Chromadorea</taxon>
        <taxon>Rhabditida</taxon>
        <taxon>Tylenchina</taxon>
        <taxon>Tylenchomorpha</taxon>
        <taxon>Tylenchoidea</taxon>
        <taxon>Meloidogynidae</taxon>
        <taxon>Meloidogyninae</taxon>
        <taxon>Meloidogyne</taxon>
    </lineage>
</organism>
<keyword evidence="2" id="KW-0963">Cytoplasm</keyword>
<keyword evidence="3" id="KW-0677">Repeat</keyword>
<evidence type="ECO:0000256" key="1">
    <source>
        <dbReference type="ARBA" id="ARBA00004496"/>
    </source>
</evidence>
<comment type="subcellular location">
    <subcellularLocation>
        <location evidence="1">Cytoplasm</location>
    </subcellularLocation>
</comment>
<dbReference type="GO" id="GO:0098887">
    <property type="term" value="P:neurotransmitter receptor transport, endosome to postsynaptic membrane"/>
    <property type="evidence" value="ECO:0007669"/>
    <property type="project" value="TreeGrafter"/>
</dbReference>
<reference evidence="5 6" key="1">
    <citation type="submission" date="2020-08" db="EMBL/GenBank/DDBJ databases">
        <authorList>
            <person name="Koutsovoulos G."/>
            <person name="Danchin GJ E."/>
        </authorList>
    </citation>
    <scope>NUCLEOTIDE SEQUENCE [LARGE SCALE GENOMIC DNA]</scope>
</reference>
<evidence type="ECO:0000256" key="3">
    <source>
        <dbReference type="ARBA" id="ARBA00022737"/>
    </source>
</evidence>
<dbReference type="OrthoDB" id="66881at2759"/>
<proteinExistence type="predicted"/>
<dbReference type="Gene3D" id="2.30.42.10">
    <property type="match status" value="1"/>
</dbReference>
<comment type="caution">
    <text evidence="5">The sequence shown here is derived from an EMBL/GenBank/DDBJ whole genome shotgun (WGS) entry which is preliminary data.</text>
</comment>
<protein>
    <recommendedName>
        <fullName evidence="4">PDZ domain-containing protein</fullName>
    </recommendedName>
</protein>
<evidence type="ECO:0000313" key="5">
    <source>
        <dbReference type="EMBL" id="CAD2123859.1"/>
    </source>
</evidence>
<dbReference type="GO" id="GO:0005737">
    <property type="term" value="C:cytoplasm"/>
    <property type="evidence" value="ECO:0007669"/>
    <property type="project" value="UniProtKB-SubCell"/>
</dbReference>
<dbReference type="SUPFAM" id="SSF50156">
    <property type="entry name" value="PDZ domain-like"/>
    <property type="match status" value="1"/>
</dbReference>
<dbReference type="InterPro" id="IPR036034">
    <property type="entry name" value="PDZ_sf"/>
</dbReference>
<feature type="domain" description="PDZ" evidence="4">
    <location>
        <begin position="42"/>
        <end position="125"/>
    </location>
</feature>
<dbReference type="Proteomes" id="UP000580250">
    <property type="component" value="Unassembled WGS sequence"/>
</dbReference>
<evidence type="ECO:0000256" key="2">
    <source>
        <dbReference type="ARBA" id="ARBA00022490"/>
    </source>
</evidence>
<name>A0A6V7TIN7_MELEN</name>
<sequence length="197" mass="21275">MFHVCFHYTGLLGIGTVSSVSARLSYNGSRVNGSINHIETMELSLAQETTQSWPSFGIILGKQQNDFVGEDELEGNEGTSLIVGHIEKGSPADKCGILQPGDRILCIDDWHTADGTLEEASHLLRILSLSGSRSVTLLVEFNVIEPVLPPAHGSFFVMRLAKCGKCLGIVCQSHQNGTTKGEPLIISHIRIGSVAHR</sequence>
<dbReference type="InterPro" id="IPR043545">
    <property type="entry name" value="GRIP1/2"/>
</dbReference>
<dbReference type="InterPro" id="IPR001478">
    <property type="entry name" value="PDZ"/>
</dbReference>
<dbReference type="PANTHER" id="PTHR46227:SF2">
    <property type="entry name" value="FI03335P"/>
    <property type="match status" value="1"/>
</dbReference>
<dbReference type="EMBL" id="CAJEWN010000002">
    <property type="protein sequence ID" value="CAD2123859.1"/>
    <property type="molecule type" value="Genomic_DNA"/>
</dbReference>
<dbReference type="InterPro" id="IPR041489">
    <property type="entry name" value="PDZ_6"/>
</dbReference>
<dbReference type="Pfam" id="PF17820">
    <property type="entry name" value="PDZ_6"/>
    <property type="match status" value="1"/>
</dbReference>
<dbReference type="PROSITE" id="PS50106">
    <property type="entry name" value="PDZ"/>
    <property type="match status" value="1"/>
</dbReference>
<evidence type="ECO:0000313" key="6">
    <source>
        <dbReference type="Proteomes" id="UP000580250"/>
    </source>
</evidence>
<dbReference type="SMART" id="SM00228">
    <property type="entry name" value="PDZ"/>
    <property type="match status" value="1"/>
</dbReference>
<dbReference type="AlphaFoldDB" id="A0A6V7TIN7"/>
<gene>
    <name evidence="5" type="ORF">MENT_LOCUS632</name>
</gene>
<evidence type="ECO:0000259" key="4">
    <source>
        <dbReference type="PROSITE" id="PS50106"/>
    </source>
</evidence>
<accession>A0A6V7TIN7</accession>
<dbReference type="PANTHER" id="PTHR46227">
    <property type="entry name" value="GLUTAMATE RECEPTOR-INTERACTING PROTEIN GRIP"/>
    <property type="match status" value="1"/>
</dbReference>